<dbReference type="InterPro" id="IPR013083">
    <property type="entry name" value="Znf_RING/FYVE/PHD"/>
</dbReference>
<evidence type="ECO:0000259" key="2">
    <source>
        <dbReference type="PROSITE" id="PS50089"/>
    </source>
</evidence>
<gene>
    <name evidence="3" type="ORF">GMRT_10176</name>
</gene>
<comment type="caution">
    <text evidence="3">The sequence shown here is derived from an EMBL/GenBank/DDBJ whole genome shotgun (WGS) entry which is preliminary data.</text>
</comment>
<keyword evidence="4" id="KW-1185">Reference proteome</keyword>
<evidence type="ECO:0000313" key="3">
    <source>
        <dbReference type="EMBL" id="TNJ26755.1"/>
    </source>
</evidence>
<dbReference type="OrthoDB" id="194358at2759"/>
<dbReference type="AlphaFoldDB" id="A0A4Z1SPF8"/>
<organism evidence="3 4">
    <name type="scientific">Giardia muris</name>
    <dbReference type="NCBI Taxonomy" id="5742"/>
    <lineage>
        <taxon>Eukaryota</taxon>
        <taxon>Metamonada</taxon>
        <taxon>Diplomonadida</taxon>
        <taxon>Hexamitidae</taxon>
        <taxon>Giardiinae</taxon>
        <taxon>Giardia</taxon>
    </lineage>
</organism>
<evidence type="ECO:0000256" key="1">
    <source>
        <dbReference type="PROSITE-ProRule" id="PRU00175"/>
    </source>
</evidence>
<dbReference type="InterPro" id="IPR002110">
    <property type="entry name" value="Ankyrin_rpt"/>
</dbReference>
<keyword evidence="1" id="KW-0862">Zinc</keyword>
<dbReference type="SMART" id="SM00248">
    <property type="entry name" value="ANK"/>
    <property type="match status" value="13"/>
</dbReference>
<dbReference type="SUPFAM" id="SSF48403">
    <property type="entry name" value="Ankyrin repeat"/>
    <property type="match status" value="2"/>
</dbReference>
<dbReference type="PANTHER" id="PTHR24120">
    <property type="entry name" value="GH07239P"/>
    <property type="match status" value="1"/>
</dbReference>
<dbReference type="Pfam" id="PF13920">
    <property type="entry name" value="zf-C3HC4_3"/>
    <property type="match status" value="1"/>
</dbReference>
<proteinExistence type="predicted"/>
<feature type="domain" description="RING-type" evidence="2">
    <location>
        <begin position="610"/>
        <end position="646"/>
    </location>
</feature>
<dbReference type="Gene3D" id="3.30.40.10">
    <property type="entry name" value="Zinc/RING finger domain, C3HC4 (zinc finger)"/>
    <property type="match status" value="1"/>
</dbReference>
<protein>
    <submittedName>
        <fullName evidence="3">Ankyrin repeat protein 2</fullName>
    </submittedName>
</protein>
<sequence length="662" mass="73798">MGLTRLMRAARANDLSAIMRSIDQVGSQDLDGWTALMHAAKNGSLDAVKFLSEHESGRRTRKGETALMLAAKSGSYDCVKALLIEASIPVGIHSVPLLKHLPRYYGNVGGDLGDRRRACFTLLEAYERQYRSMLQFLCIGEHDYAMKIFAELREIDGSDKSLLFYAVCADDVPCIERYLAQSTSLEICEDIRKNCSYAAKLGHLKVMKTLIDALATLENRTPIEVAKSFDDPFCLKALLTIEANLPLTSLDIESHTILMLAAAAGHVDLVEQYLPELGKKSNAYLTALMYAVKKHHLDCAQRLLDEAGAKSNRGKTALMLAAREGLVEFVRILAPLECKLQDQQGYTALMHAIRNDKPECAMLLLADKGFQSNSNETALILAAARGYADIVRELVETEHGTQDNRGHTALMHASINDHQDCVALLRTEIGLRTQVEYNLGWTALMYAASRGNANVIKHLMEEIRLQDNEGRTALMIAVERNNPDIIPLLFEEVDVRDNEGRTCYDYLGHNENELLKIALMACDGIKSFSKNDILDQFLIILDIKARLLHEVPESYLATSIETFDIVMDALLGFIDKPDGEEVSTMVEVMDERFYQIEEELALDTPAEVLCTICICSEPNVLFLPCRHIVTCDVCADYLDLKCPYCRQAITDGILLLPYLPPP</sequence>
<dbReference type="PANTHER" id="PTHR24120:SF4">
    <property type="entry name" value="GH07239P"/>
    <property type="match status" value="1"/>
</dbReference>
<dbReference type="VEuPathDB" id="GiardiaDB:GMRT_10176"/>
<dbReference type="InterPro" id="IPR001841">
    <property type="entry name" value="Znf_RING"/>
</dbReference>
<evidence type="ECO:0000313" key="4">
    <source>
        <dbReference type="Proteomes" id="UP000315496"/>
    </source>
</evidence>
<keyword evidence="1" id="KW-0479">Metal-binding</keyword>
<dbReference type="EMBL" id="VDLU01000004">
    <property type="protein sequence ID" value="TNJ26755.1"/>
    <property type="molecule type" value="Genomic_DNA"/>
</dbReference>
<accession>A0A4Z1SPF8</accession>
<dbReference type="Pfam" id="PF12796">
    <property type="entry name" value="Ank_2"/>
    <property type="match status" value="3"/>
</dbReference>
<dbReference type="Proteomes" id="UP000315496">
    <property type="component" value="Chromosome 4"/>
</dbReference>
<name>A0A4Z1SPF8_GIAMU</name>
<keyword evidence="1" id="KW-0863">Zinc-finger</keyword>
<dbReference type="GO" id="GO:0008270">
    <property type="term" value="F:zinc ion binding"/>
    <property type="evidence" value="ECO:0007669"/>
    <property type="project" value="UniProtKB-KW"/>
</dbReference>
<dbReference type="Gene3D" id="1.25.40.20">
    <property type="entry name" value="Ankyrin repeat-containing domain"/>
    <property type="match status" value="3"/>
</dbReference>
<dbReference type="InterPro" id="IPR036770">
    <property type="entry name" value="Ankyrin_rpt-contain_sf"/>
</dbReference>
<dbReference type="SUPFAM" id="SSF57850">
    <property type="entry name" value="RING/U-box"/>
    <property type="match status" value="1"/>
</dbReference>
<dbReference type="PROSITE" id="PS50089">
    <property type="entry name" value="ZF_RING_2"/>
    <property type="match status" value="1"/>
</dbReference>
<reference evidence="3 4" key="1">
    <citation type="submission" date="2019-05" db="EMBL/GenBank/DDBJ databases">
        <title>The compact genome of Giardia muris reveals important steps in the evolution of intestinal protozoan parasites.</title>
        <authorList>
            <person name="Xu F."/>
            <person name="Jimenez-Gonzalez A."/>
            <person name="Einarsson E."/>
            <person name="Astvaldsson A."/>
            <person name="Peirasmaki D."/>
            <person name="Eckmann L."/>
            <person name="Andersson J.O."/>
            <person name="Svard S.G."/>
            <person name="Jerlstrom-Hultqvist J."/>
        </authorList>
    </citation>
    <scope>NUCLEOTIDE SEQUENCE [LARGE SCALE GENOMIC DNA]</scope>
    <source>
        <strain evidence="3 4">Roberts-Thomson</strain>
    </source>
</reference>